<dbReference type="AlphaFoldDB" id="A0A383C589"/>
<feature type="compositionally biased region" description="Basic residues" evidence="1">
    <location>
        <begin position="17"/>
        <end position="30"/>
    </location>
</feature>
<feature type="non-terminal residue" evidence="2">
    <location>
        <position position="1"/>
    </location>
</feature>
<reference evidence="2" key="1">
    <citation type="submission" date="2018-05" db="EMBL/GenBank/DDBJ databases">
        <authorList>
            <person name="Lanie J.A."/>
            <person name="Ng W.-L."/>
            <person name="Kazmierczak K.M."/>
            <person name="Andrzejewski T.M."/>
            <person name="Davidsen T.M."/>
            <person name="Wayne K.J."/>
            <person name="Tettelin H."/>
            <person name="Glass J.I."/>
            <person name="Rusch D."/>
            <person name="Podicherti R."/>
            <person name="Tsui H.-C.T."/>
            <person name="Winkler M.E."/>
        </authorList>
    </citation>
    <scope>NUCLEOTIDE SEQUENCE</scope>
</reference>
<name>A0A383C589_9ZZZZ</name>
<protein>
    <submittedName>
        <fullName evidence="2">Uncharacterized protein</fullName>
    </submittedName>
</protein>
<organism evidence="2">
    <name type="scientific">marine metagenome</name>
    <dbReference type="NCBI Taxonomy" id="408172"/>
    <lineage>
        <taxon>unclassified sequences</taxon>
        <taxon>metagenomes</taxon>
        <taxon>ecological metagenomes</taxon>
    </lineage>
</organism>
<gene>
    <name evidence="2" type="ORF">METZ01_LOCUS479639</name>
</gene>
<feature type="non-terminal residue" evidence="2">
    <location>
        <position position="56"/>
    </location>
</feature>
<dbReference type="EMBL" id="UINC01205557">
    <property type="protein sequence ID" value="SVE26785.1"/>
    <property type="molecule type" value="Genomic_DNA"/>
</dbReference>
<feature type="region of interest" description="Disordered" evidence="1">
    <location>
        <begin position="1"/>
        <end position="36"/>
    </location>
</feature>
<proteinExistence type="predicted"/>
<evidence type="ECO:0000256" key="1">
    <source>
        <dbReference type="SAM" id="MobiDB-lite"/>
    </source>
</evidence>
<evidence type="ECO:0000313" key="2">
    <source>
        <dbReference type="EMBL" id="SVE26785.1"/>
    </source>
</evidence>
<sequence length="56" mass="7063">QFRRQPCHQPNNLRRSLLQRRRNSRPRNPRLHPSPRLLRFLLQLQNPHLLQKHRRM</sequence>
<accession>A0A383C589</accession>